<dbReference type="OrthoDB" id="2472181at2"/>
<dbReference type="GO" id="GO:0043041">
    <property type="term" value="P:amino acid activation for nonribosomal peptide biosynthetic process"/>
    <property type="evidence" value="ECO:0007669"/>
    <property type="project" value="TreeGrafter"/>
</dbReference>
<dbReference type="Gene3D" id="3.40.50.1820">
    <property type="entry name" value="alpha/beta hydrolase"/>
    <property type="match status" value="1"/>
</dbReference>
<dbReference type="InterPro" id="IPR010071">
    <property type="entry name" value="AA_adenyl_dom"/>
</dbReference>
<feature type="compositionally biased region" description="Gly residues" evidence="4">
    <location>
        <begin position="608"/>
        <end position="622"/>
    </location>
</feature>
<dbReference type="KEGG" id="sma:SAVERM_3643"/>
<dbReference type="SUPFAM" id="SSF52777">
    <property type="entry name" value="CoA-dependent acyltransferases"/>
    <property type="match status" value="2"/>
</dbReference>
<proteinExistence type="predicted"/>
<dbReference type="PANTHER" id="PTHR45527">
    <property type="entry name" value="NONRIBOSOMAL PEPTIDE SYNTHETASE"/>
    <property type="match status" value="1"/>
</dbReference>
<feature type="domain" description="Carrier" evidence="5">
    <location>
        <begin position="1600"/>
        <end position="1674"/>
    </location>
</feature>
<dbReference type="Gene3D" id="3.30.300.30">
    <property type="match status" value="2"/>
</dbReference>
<dbReference type="PROSITE" id="PS50075">
    <property type="entry name" value="CARRIER"/>
    <property type="match status" value="2"/>
</dbReference>
<evidence type="ECO:0000256" key="4">
    <source>
        <dbReference type="SAM" id="MobiDB-lite"/>
    </source>
</evidence>
<feature type="compositionally biased region" description="Basic and acidic residues" evidence="4">
    <location>
        <begin position="118"/>
        <end position="133"/>
    </location>
</feature>
<feature type="compositionally biased region" description="Gly residues" evidence="4">
    <location>
        <begin position="590"/>
        <end position="599"/>
    </location>
</feature>
<dbReference type="PROSITE" id="PS00012">
    <property type="entry name" value="PHOSPHOPANTETHEINE"/>
    <property type="match status" value="1"/>
</dbReference>
<dbReference type="Gene3D" id="3.30.559.10">
    <property type="entry name" value="Chloramphenicol acetyltransferase-like domain"/>
    <property type="match status" value="1"/>
</dbReference>
<dbReference type="Gene3D" id="2.30.38.10">
    <property type="entry name" value="Luciferase, Domain 3"/>
    <property type="match status" value="2"/>
</dbReference>
<dbReference type="GO" id="GO:0031177">
    <property type="term" value="F:phosphopantetheine binding"/>
    <property type="evidence" value="ECO:0007669"/>
    <property type="project" value="InterPro"/>
</dbReference>
<accession>Q79Z76</accession>
<dbReference type="FunFam" id="3.30.300.30:FF:000010">
    <property type="entry name" value="Enterobactin synthetase component F"/>
    <property type="match status" value="1"/>
</dbReference>
<comment type="cofactor">
    <cofactor evidence="1">
        <name>pantetheine 4'-phosphate</name>
        <dbReference type="ChEBI" id="CHEBI:47942"/>
    </cofactor>
</comment>
<dbReference type="GO" id="GO:0044550">
    <property type="term" value="P:secondary metabolite biosynthetic process"/>
    <property type="evidence" value="ECO:0007669"/>
    <property type="project" value="UniProtKB-ARBA"/>
</dbReference>
<evidence type="ECO:0000256" key="2">
    <source>
        <dbReference type="ARBA" id="ARBA00022450"/>
    </source>
</evidence>
<dbReference type="EMBL" id="BA000030">
    <property type="protein sequence ID" value="BAC71355.1"/>
    <property type="molecule type" value="Genomic_DNA"/>
</dbReference>
<dbReference type="Gene3D" id="3.30.559.30">
    <property type="entry name" value="Nonribosomal peptide synthetase, condensation domain"/>
    <property type="match status" value="1"/>
</dbReference>
<organism evidence="6 7">
    <name type="scientific">Streptomyces avermitilis (strain ATCC 31267 / DSM 46492 / JCM 5070 / NBRC 14893 / NCIMB 12804 / NRRL 8165 / MA-4680)</name>
    <dbReference type="NCBI Taxonomy" id="227882"/>
    <lineage>
        <taxon>Bacteria</taxon>
        <taxon>Bacillati</taxon>
        <taxon>Actinomycetota</taxon>
        <taxon>Actinomycetes</taxon>
        <taxon>Kitasatosporales</taxon>
        <taxon>Streptomycetaceae</taxon>
        <taxon>Streptomyces</taxon>
    </lineage>
</organism>
<feature type="region of interest" description="Disordered" evidence="4">
    <location>
        <begin position="116"/>
        <end position="140"/>
    </location>
</feature>
<reference evidence="6 7" key="2">
    <citation type="journal article" date="2003" name="Nat. Biotechnol.">
        <title>Complete genome sequence and comparative analysis of the industrial microorganism Streptomyces avermitilis.</title>
        <authorList>
            <person name="Ikeda H."/>
            <person name="Ishikawa J."/>
            <person name="Hanamoto A."/>
            <person name="Shinose M."/>
            <person name="Kikuchi H."/>
            <person name="Shiba T."/>
            <person name="Sakaki Y."/>
            <person name="Hattori M."/>
            <person name="Omura S."/>
        </authorList>
    </citation>
    <scope>NUCLEOTIDE SEQUENCE [LARGE SCALE GENOMIC DNA]</scope>
    <source>
        <strain evidence="7">ATCC 31267 / DSM 46492 / JCM 5070 / NBRC 14893 / NCIMB 12804 / NRRL 8165 / MA-4680</strain>
    </source>
</reference>
<dbReference type="GeneID" id="41540706"/>
<dbReference type="Pfam" id="PF00668">
    <property type="entry name" value="Condensation"/>
    <property type="match status" value="1"/>
</dbReference>
<keyword evidence="3" id="KW-0597">Phosphoprotein</keyword>
<dbReference type="eggNOG" id="COG1020">
    <property type="taxonomic scope" value="Bacteria"/>
</dbReference>
<dbReference type="Proteomes" id="UP000000428">
    <property type="component" value="Chromosome"/>
</dbReference>
<dbReference type="InterPro" id="IPR029058">
    <property type="entry name" value="AB_hydrolase_fold"/>
</dbReference>
<evidence type="ECO:0000259" key="5">
    <source>
        <dbReference type="PROSITE" id="PS50075"/>
    </source>
</evidence>
<dbReference type="Gene3D" id="3.40.50.980">
    <property type="match status" value="4"/>
</dbReference>
<reference evidence="6 7" key="3">
    <citation type="journal article" date="2014" name="J. Ind. Microbiol. Biotechnol.">
        <title>Genome mining of the Streptomyces avermitilis genome and development of genome-minimized hosts for heterologous expression of biosynthetic gene clusters.</title>
        <authorList>
            <person name="Ikeda H."/>
            <person name="Shin-ya K."/>
            <person name="Omura S."/>
        </authorList>
    </citation>
    <scope>NUCLEOTIDE SEQUENCE [LARGE SCALE GENOMIC DNA]</scope>
    <source>
        <strain evidence="7">ATCC 31267 / DSM 46492 / JCM 5070 / NBRC 14893 / NCIMB 12804 / NRRL 8165 / MA-4680</strain>
    </source>
</reference>
<feature type="domain" description="Carrier" evidence="5">
    <location>
        <begin position="512"/>
        <end position="587"/>
    </location>
</feature>
<feature type="region of interest" description="Disordered" evidence="4">
    <location>
        <begin position="587"/>
        <end position="639"/>
    </location>
</feature>
<dbReference type="FunFam" id="3.40.50.12780:FF:000012">
    <property type="entry name" value="Non-ribosomal peptide synthetase"/>
    <property type="match status" value="2"/>
</dbReference>
<evidence type="ECO:0000313" key="7">
    <source>
        <dbReference type="Proteomes" id="UP000000428"/>
    </source>
</evidence>
<dbReference type="InterPro" id="IPR036736">
    <property type="entry name" value="ACP-like_sf"/>
</dbReference>
<dbReference type="InterPro" id="IPR020806">
    <property type="entry name" value="PKS_PP-bd"/>
</dbReference>
<dbReference type="SUPFAM" id="SSF47336">
    <property type="entry name" value="ACP-like"/>
    <property type="match status" value="2"/>
</dbReference>
<dbReference type="Pfam" id="PF13193">
    <property type="entry name" value="AMP-binding_C"/>
    <property type="match status" value="2"/>
</dbReference>
<dbReference type="FunFam" id="3.40.50.980:FF:000001">
    <property type="entry name" value="Non-ribosomal peptide synthetase"/>
    <property type="match status" value="1"/>
</dbReference>
<dbReference type="Gene3D" id="1.10.1200.10">
    <property type="entry name" value="ACP-like"/>
    <property type="match status" value="1"/>
</dbReference>
<evidence type="ECO:0000313" key="6">
    <source>
        <dbReference type="EMBL" id="BAC71355.1"/>
    </source>
</evidence>
<dbReference type="SUPFAM" id="SSF56801">
    <property type="entry name" value="Acetyl-CoA synthetase-like"/>
    <property type="match status" value="2"/>
</dbReference>
<dbReference type="HOGENOM" id="CLU_000022_0_9_11"/>
<gene>
    <name evidence="6" type="primary">nrps2-2</name>
    <name evidence="6" type="ORF">SAVERM_3643</name>
</gene>
<keyword evidence="7" id="KW-1185">Reference proteome</keyword>
<evidence type="ECO:0000256" key="3">
    <source>
        <dbReference type="ARBA" id="ARBA00022553"/>
    </source>
</evidence>
<dbReference type="InterPro" id="IPR023213">
    <property type="entry name" value="CAT-like_dom_sf"/>
</dbReference>
<dbReference type="PANTHER" id="PTHR45527:SF1">
    <property type="entry name" value="FATTY ACID SYNTHASE"/>
    <property type="match status" value="1"/>
</dbReference>
<name>Q79Z76_STRAW</name>
<dbReference type="InterPro" id="IPR000873">
    <property type="entry name" value="AMP-dep_synth/lig_dom"/>
</dbReference>
<feature type="region of interest" description="Disordered" evidence="4">
    <location>
        <begin position="1584"/>
        <end position="1603"/>
    </location>
</feature>
<dbReference type="Pfam" id="PF00550">
    <property type="entry name" value="PP-binding"/>
    <property type="match status" value="2"/>
</dbReference>
<dbReference type="GO" id="GO:0008610">
    <property type="term" value="P:lipid biosynthetic process"/>
    <property type="evidence" value="ECO:0007669"/>
    <property type="project" value="UniProtKB-ARBA"/>
</dbReference>
<protein>
    <submittedName>
        <fullName evidence="6">Non-ribosomal peptide synthetase</fullName>
    </submittedName>
</protein>
<dbReference type="InterPro" id="IPR045851">
    <property type="entry name" value="AMP-bd_C_sf"/>
</dbReference>
<dbReference type="Pfam" id="PF00501">
    <property type="entry name" value="AMP-binding"/>
    <property type="match status" value="2"/>
</dbReference>
<dbReference type="NCBIfam" id="TIGR01733">
    <property type="entry name" value="AA-adenyl-dom"/>
    <property type="match status" value="2"/>
</dbReference>
<dbReference type="InterPro" id="IPR009081">
    <property type="entry name" value="PP-bd_ACP"/>
</dbReference>
<keyword evidence="2" id="KW-0596">Phosphopantetheine</keyword>
<dbReference type="InterPro" id="IPR006162">
    <property type="entry name" value="Ppantetheine_attach_site"/>
</dbReference>
<dbReference type="CDD" id="cd05930">
    <property type="entry name" value="A_NRPS"/>
    <property type="match status" value="2"/>
</dbReference>
<dbReference type="NCBIfam" id="NF003417">
    <property type="entry name" value="PRK04813.1"/>
    <property type="match status" value="2"/>
</dbReference>
<dbReference type="GO" id="GO:0003824">
    <property type="term" value="F:catalytic activity"/>
    <property type="evidence" value="ECO:0007669"/>
    <property type="project" value="InterPro"/>
</dbReference>
<dbReference type="CDD" id="cd19531">
    <property type="entry name" value="LCL_NRPS-like"/>
    <property type="match status" value="1"/>
</dbReference>
<dbReference type="InterPro" id="IPR025110">
    <property type="entry name" value="AMP-bd_C"/>
</dbReference>
<dbReference type="RefSeq" id="WP_010985074.1">
    <property type="nucleotide sequence ID" value="NC_003155.5"/>
</dbReference>
<evidence type="ECO:0000256" key="1">
    <source>
        <dbReference type="ARBA" id="ARBA00001957"/>
    </source>
</evidence>
<dbReference type="FunFam" id="2.30.38.10:FF:000001">
    <property type="entry name" value="Non-ribosomal peptide synthetase PvdI"/>
    <property type="match status" value="1"/>
</dbReference>
<dbReference type="InterPro" id="IPR001242">
    <property type="entry name" value="Condensation_dom"/>
</dbReference>
<dbReference type="GO" id="GO:0005829">
    <property type="term" value="C:cytosol"/>
    <property type="evidence" value="ECO:0007669"/>
    <property type="project" value="TreeGrafter"/>
</dbReference>
<dbReference type="SMART" id="SM00823">
    <property type="entry name" value="PKS_PP"/>
    <property type="match status" value="2"/>
</dbReference>
<dbReference type="GO" id="GO:0017000">
    <property type="term" value="P:antibiotic biosynthetic process"/>
    <property type="evidence" value="ECO:0007669"/>
    <property type="project" value="UniProtKB-ARBA"/>
</dbReference>
<sequence>MNAELLSERFAEQAFRTPHAAAVVDGARTVTYEELDRASLRMARHLRDLGAGPETLVGVSLPRGVDLIVALLAVWRAGAGYVPLDPAQPPARLSDLAREAGARLVVAGPALAGPVRDAGARRVGPEEIPDRSSDPAGPLPAADPANAAYAVFTSGSTGRPKAVVVTHAGIANRIGWTVQRHALGAADRVLQKTTIGFDAAGWEIFAPLVGGGTVVLAPAGAERDPAALLRAVADHGVTVLQVVPSVLRLLVEEGDWSGCGSLRLLFSAGEALHAELVARLRERTGQDLEVWNTYGPTECSIDITAQLVDPALTAGPVPIGRPLPGMRVLVLGPNGVPVPVGVPGELYAGGVGVARGYAGRPDLTADRFVPDPYATEPGARLYRTGDQVRWRSDRTLEYLGRLDHQVKVNGVRIEPAEVEAALAAHPAVTGAVVTPYEADGGGKRLAAYLTVSGEADPAGLRGFLAERLPDSHVPSFLHTLDAFPLTANGKVDRAALPSPAEIAAAGQPTYTAPRDAAEELVAGVWADLLGLDRVGALDDFFALGGTSLQLTRLAARLRAASGEKVSLRGLFAATTVQAQAQLIGTPTGAADGGTSGAVTGGTTDAGHEGTGGTGGAVHGGTGADVDDGPQIRPVPRTGDLPLSSGQRRLWFLDRMHPGSPEWVAPLFLRLPGSLDAGTVGRALDALAARHEPLRTRYVDQGGEPRQIIDAPGAGTVELRVEDTARDGVAALFGAQFERGFDLAAGPLWRALLARVAGEDHVLLLTMHHITCDGWSTVILERELRELCAADRAGRAPDLPELPLQYADYGSWQGARLTDAVVEGELTHWRAALDGIAPLDLPADHPRPAVRDPRGAVVPFRVAPELAVKLAELGRAHGATPFMTLLTAYATLVARHTGQWDVPVGTPVAGRTRPETENMVGFFLNSLVVRCGLTADLGFTEALRRVRDAARAALVHQELPFERLVEELQPERDLSRTPLYQVAFDLHSEGVTSVVTHDSDLAAFAEAWQVAKTDLSLFMRQTPDGSLDGVLEYATSLFERGTAERMTGHFLTLLEQVAEQPETPLGALELLSADERHRLLVEWNDTAEDTDDRTVFERFEEQARSAPERTALTFGTETVTYGELDAAANRLAQHLRTRCVGAESRVAVLLDRGPELVTALLAVWKAGGAYVPVDPSYPAERIAAMCDTAGVRTAVTTSAYAARFTSSGTRLLLLDTDADDIAGRPAAAPARTRDPRRLAYTIFTSGSTGTPKGVEVTHQGLANHVAWAARELAGQDYGGGALFSSAAFDLVVPNLWAPLVTGQRLFLLPQDTDMSELGKRLAEAQPFSFVKLTPGHLDILALQLTPAQAGALAPVLVVAGEAFTRATLERWRALAPDTRLINEYGPTEASVGTTVYEIPEHADADVLPIGRPLPNMRVYVLDPALQPVPVGVAGELYVGGTGVARGYANRPDLTADRFLPDPYGTGPGARMYRTGDLVRHLPDGNVAFLGRVDDQVKIRGYRVELGEIQAVLTAHPAVRDAVVTVHRPENGEPTLAAHVVPADAAAPLPDLAAHCAARLPEYMIPATFTALDTIPVNANGKVDRSALPAPGRTADDESHVAPSGPVEERVAEIWTELLGVQAGAHDNFFHIGGNSILAIRLISHLQQEFEIDFAVRTVFEGPTVARIAATVEERVTAQIAALSDADLLDDAARTDTTHLTNNPALKEHQA</sequence>
<reference evidence="6 7" key="1">
    <citation type="journal article" date="2001" name="Proc. Natl. Acad. Sci. U.S.A.">
        <title>Genome sequence of an industrial microorganism Streptomyces avermitilis: deducing the ability of producing secondary metabolites.</title>
        <authorList>
            <person name="Omura S."/>
            <person name="Ikeda H."/>
            <person name="Ishikawa J."/>
            <person name="Hanamoto A."/>
            <person name="Takahashi C."/>
            <person name="Shinose M."/>
            <person name="Takahashi Y."/>
            <person name="Horikawa H."/>
            <person name="Nakazawa H."/>
            <person name="Osonoe T."/>
            <person name="Kikuchi H."/>
            <person name="Shiba T."/>
            <person name="Sakaki Y."/>
            <person name="Hattori M."/>
        </authorList>
    </citation>
    <scope>NUCLEOTIDE SEQUENCE [LARGE SCALE GENOMIC DNA]</scope>
    <source>
        <strain evidence="7">ATCC 31267 / DSM 46492 / JCM 5070 / NBRC 14893 / NCIMB 12804 / NRRL 8165 / MA-4680</strain>
    </source>
</reference>